<proteinExistence type="predicted"/>
<dbReference type="Proteomes" id="UP000549617">
    <property type="component" value="Unassembled WGS sequence"/>
</dbReference>
<comment type="caution">
    <text evidence="2">The sequence shown here is derived from an EMBL/GenBank/DDBJ whole genome shotgun (WGS) entry which is preliminary data.</text>
</comment>
<organism evidence="2 3">
    <name type="scientific">Sphingobium boeckii</name>
    <dbReference type="NCBI Taxonomy" id="1082345"/>
    <lineage>
        <taxon>Bacteria</taxon>
        <taxon>Pseudomonadati</taxon>
        <taxon>Pseudomonadota</taxon>
        <taxon>Alphaproteobacteria</taxon>
        <taxon>Sphingomonadales</taxon>
        <taxon>Sphingomonadaceae</taxon>
        <taxon>Sphingobium</taxon>
    </lineage>
</organism>
<dbReference type="RefSeq" id="WP_246350184.1">
    <property type="nucleotide sequence ID" value="NZ_JACIJC010000001.1"/>
</dbReference>
<feature type="domain" description="Ice-binding protein C-terminal" evidence="1">
    <location>
        <begin position="223"/>
        <end position="245"/>
    </location>
</feature>
<evidence type="ECO:0000313" key="3">
    <source>
        <dbReference type="Proteomes" id="UP000549617"/>
    </source>
</evidence>
<evidence type="ECO:0000313" key="2">
    <source>
        <dbReference type="EMBL" id="MBB5684299.1"/>
    </source>
</evidence>
<dbReference type="AlphaFoldDB" id="A0A7W9AER1"/>
<name>A0A7W9AER1_9SPHN</name>
<keyword evidence="3" id="KW-1185">Reference proteome</keyword>
<evidence type="ECO:0000259" key="1">
    <source>
        <dbReference type="Pfam" id="PF07589"/>
    </source>
</evidence>
<reference evidence="2 3" key="1">
    <citation type="submission" date="2020-08" db="EMBL/GenBank/DDBJ databases">
        <title>Genomic Encyclopedia of Type Strains, Phase IV (KMG-IV): sequencing the most valuable type-strain genomes for metagenomic binning, comparative biology and taxonomic classification.</title>
        <authorList>
            <person name="Goeker M."/>
        </authorList>
    </citation>
    <scope>NUCLEOTIDE SEQUENCE [LARGE SCALE GENOMIC DNA]</scope>
    <source>
        <strain evidence="2 3">DSM 25079</strain>
    </source>
</reference>
<sequence>MSHFDAAFPRHWTVNNLETIIPEFLGKIFMKRFAILAATAALGFAAPVEAATIVQTGNLSTSGGAGQIAKFNPAAGTLQQILFSIGGYVQDHIAVSGSPVGGPVSFQSSWGGKFGLYVSSGGASGTIGEITDFAPGLVGPFAPSSYYETAGTASGSASGSIDPLALLIGPGFASIYVITSQSAAMNYTQLTGAPHGITQITGRGDNAVMNYSVTYVYDDSAPAVPEPATWAMMLIGFGAIGKSMRAPRFRRSPVRSQPLRL</sequence>
<dbReference type="InterPro" id="IPR013424">
    <property type="entry name" value="Ice-binding_C"/>
</dbReference>
<dbReference type="NCBIfam" id="TIGR02595">
    <property type="entry name" value="PEP_CTERM"/>
    <property type="match status" value="1"/>
</dbReference>
<gene>
    <name evidence="2" type="ORF">FHS49_000290</name>
</gene>
<accession>A0A7W9AER1</accession>
<dbReference type="EMBL" id="JACIJC010000001">
    <property type="protein sequence ID" value="MBB5684299.1"/>
    <property type="molecule type" value="Genomic_DNA"/>
</dbReference>
<protein>
    <recommendedName>
        <fullName evidence="1">Ice-binding protein C-terminal domain-containing protein</fullName>
    </recommendedName>
</protein>
<dbReference type="NCBIfam" id="NF035944">
    <property type="entry name" value="PEPxxWA-CTERM"/>
    <property type="match status" value="1"/>
</dbReference>
<dbReference type="Pfam" id="PF07589">
    <property type="entry name" value="PEP-CTERM"/>
    <property type="match status" value="1"/>
</dbReference>